<keyword evidence="3" id="KW-0808">Transferase</keyword>
<accession>L9W6L6</accession>
<keyword evidence="4" id="KW-1185">Reference proteome</keyword>
<feature type="transmembrane region" description="Helical" evidence="1">
    <location>
        <begin position="132"/>
        <end position="154"/>
    </location>
</feature>
<comment type="caution">
    <text evidence="3">The sequence shown here is derived from an EMBL/GenBank/DDBJ whole genome shotgun (WGS) entry which is preliminary data.</text>
</comment>
<evidence type="ECO:0000313" key="3">
    <source>
        <dbReference type="EMBL" id="ELY45099.1"/>
    </source>
</evidence>
<name>L9W6L6_9EURY</name>
<evidence type="ECO:0000256" key="1">
    <source>
        <dbReference type="SAM" id="Phobius"/>
    </source>
</evidence>
<feature type="domain" description="Putative sensor" evidence="2">
    <location>
        <begin position="33"/>
        <end position="215"/>
    </location>
</feature>
<dbReference type="Pfam" id="PF13796">
    <property type="entry name" value="Sensor"/>
    <property type="match status" value="1"/>
</dbReference>
<feature type="transmembrane region" description="Helical" evidence="1">
    <location>
        <begin position="57"/>
        <end position="79"/>
    </location>
</feature>
<reference evidence="3 4" key="1">
    <citation type="journal article" date="2014" name="PLoS Genet.">
        <title>Phylogenetically driven sequencing of extremely halophilic archaea reveals strategies for static and dynamic osmo-response.</title>
        <authorList>
            <person name="Becker E.A."/>
            <person name="Seitzer P.M."/>
            <person name="Tritt A."/>
            <person name="Larsen D."/>
            <person name="Krusor M."/>
            <person name="Yao A.I."/>
            <person name="Wu D."/>
            <person name="Madern D."/>
            <person name="Eisen J.A."/>
            <person name="Darling A.E."/>
            <person name="Facciotti M.T."/>
        </authorList>
    </citation>
    <scope>NUCLEOTIDE SEQUENCE [LARGE SCALE GENOMIC DNA]</scope>
    <source>
        <strain evidence="3 4">JCM 14089</strain>
    </source>
</reference>
<gene>
    <name evidence="3" type="ORF">C495_09160</name>
</gene>
<dbReference type="eggNOG" id="arCOG03085">
    <property type="taxonomic scope" value="Archaea"/>
</dbReference>
<dbReference type="RefSeq" id="WP_008162148.1">
    <property type="nucleotide sequence ID" value="NZ_AOHX01000037.1"/>
</dbReference>
<dbReference type="AlphaFoldDB" id="L9W6L6"/>
<keyword evidence="3" id="KW-0418">Kinase</keyword>
<proteinExistence type="predicted"/>
<sequence length="230" mass="24725">MAPSERTGDDSGSSIGGIVGVVVDRQTYKNLCYLGIAFPLAMVYSMLFLLGFGFGTILSMVGVGIVLLVTTVIGARLLAGFERWLANALLAVDLRPADDVDTSATNGPWATLRAYFDAPSTWRGLGFLMVKFWLGFVTIVLLFVFVTAFSLLAVPFRYPHTEEFFTVNDQPIVWTIDTLPEAALAVLLGGVLGLAFFHLSSAFAYVAGRMAVALLGESDALEHSPTDATE</sequence>
<keyword evidence="1" id="KW-1133">Transmembrane helix</keyword>
<feature type="transmembrane region" description="Helical" evidence="1">
    <location>
        <begin position="31"/>
        <end position="51"/>
    </location>
</feature>
<dbReference type="GO" id="GO:0016301">
    <property type="term" value="F:kinase activity"/>
    <property type="evidence" value="ECO:0007669"/>
    <property type="project" value="UniProtKB-KW"/>
</dbReference>
<evidence type="ECO:0000313" key="4">
    <source>
        <dbReference type="Proteomes" id="UP000011661"/>
    </source>
</evidence>
<keyword evidence="1" id="KW-0812">Transmembrane</keyword>
<dbReference type="EMBL" id="AOHX01000037">
    <property type="protein sequence ID" value="ELY45099.1"/>
    <property type="molecule type" value="Genomic_DNA"/>
</dbReference>
<dbReference type="STRING" id="1230460.C495_09160"/>
<dbReference type="PATRIC" id="fig|1230460.4.peg.1853"/>
<evidence type="ECO:0000259" key="2">
    <source>
        <dbReference type="Pfam" id="PF13796"/>
    </source>
</evidence>
<keyword evidence="1" id="KW-0472">Membrane</keyword>
<organism evidence="3 4">
    <name type="scientific">Natronorubrum sulfidifaciens JCM 14089</name>
    <dbReference type="NCBI Taxonomy" id="1230460"/>
    <lineage>
        <taxon>Archaea</taxon>
        <taxon>Methanobacteriati</taxon>
        <taxon>Methanobacteriota</taxon>
        <taxon>Stenosarchaea group</taxon>
        <taxon>Halobacteria</taxon>
        <taxon>Halobacteriales</taxon>
        <taxon>Natrialbaceae</taxon>
        <taxon>Natronorubrum</taxon>
    </lineage>
</organism>
<protein>
    <submittedName>
        <fullName evidence="3">Two-component system sensor kinase</fullName>
    </submittedName>
</protein>
<dbReference type="Proteomes" id="UP000011661">
    <property type="component" value="Unassembled WGS sequence"/>
</dbReference>
<dbReference type="InterPro" id="IPR025828">
    <property type="entry name" value="Put_sensor_dom"/>
</dbReference>
<feature type="transmembrane region" description="Helical" evidence="1">
    <location>
        <begin position="182"/>
        <end position="206"/>
    </location>
</feature>
<dbReference type="OrthoDB" id="253413at2157"/>